<proteinExistence type="inferred from homology"/>
<evidence type="ECO:0000313" key="16">
    <source>
        <dbReference type="EMBL" id="TXH80291.1"/>
    </source>
</evidence>
<dbReference type="PANTHER" id="PTHR24221:SF654">
    <property type="entry name" value="ATP-BINDING CASSETTE SUB-FAMILY B MEMBER 6"/>
    <property type="match status" value="1"/>
</dbReference>
<evidence type="ECO:0000256" key="12">
    <source>
        <dbReference type="ARBA" id="ARBA00072252"/>
    </source>
</evidence>
<dbReference type="PROSITE" id="PS00211">
    <property type="entry name" value="ABC_TRANSPORTER_1"/>
    <property type="match status" value="1"/>
</dbReference>
<feature type="transmembrane region" description="Helical" evidence="13">
    <location>
        <begin position="69"/>
        <end position="89"/>
    </location>
</feature>
<keyword evidence="7 16" id="KW-0067">ATP-binding</keyword>
<evidence type="ECO:0000256" key="5">
    <source>
        <dbReference type="ARBA" id="ARBA00022735"/>
    </source>
</evidence>
<dbReference type="EMBL" id="SSFD01000316">
    <property type="protein sequence ID" value="TXH80291.1"/>
    <property type="molecule type" value="Genomic_DNA"/>
</dbReference>
<dbReference type="FunFam" id="3.40.50.300:FF:000299">
    <property type="entry name" value="ABC transporter ATP-binding protein/permease"/>
    <property type="match status" value="1"/>
</dbReference>
<dbReference type="GO" id="GO:0005524">
    <property type="term" value="F:ATP binding"/>
    <property type="evidence" value="ECO:0007669"/>
    <property type="project" value="UniProtKB-KW"/>
</dbReference>
<dbReference type="RefSeq" id="WP_276661258.1">
    <property type="nucleotide sequence ID" value="NZ_SSFD01000316.1"/>
</dbReference>
<dbReference type="GO" id="GO:0034040">
    <property type="term" value="F:ATPase-coupled lipid transmembrane transporter activity"/>
    <property type="evidence" value="ECO:0007669"/>
    <property type="project" value="TreeGrafter"/>
</dbReference>
<dbReference type="InterPro" id="IPR011527">
    <property type="entry name" value="ABC1_TM_dom"/>
</dbReference>
<feature type="transmembrane region" description="Helical" evidence="13">
    <location>
        <begin position="286"/>
        <end position="313"/>
    </location>
</feature>
<keyword evidence="2" id="KW-0813">Transport</keyword>
<dbReference type="InterPro" id="IPR003593">
    <property type="entry name" value="AAA+_ATPase"/>
</dbReference>
<dbReference type="GO" id="GO:0140359">
    <property type="term" value="F:ABC-type transporter activity"/>
    <property type="evidence" value="ECO:0007669"/>
    <property type="project" value="InterPro"/>
</dbReference>
<dbReference type="Pfam" id="PF00664">
    <property type="entry name" value="ABC_membrane"/>
    <property type="match status" value="1"/>
</dbReference>
<dbReference type="CDD" id="cd07346">
    <property type="entry name" value="ABC_6TM_exporters"/>
    <property type="match status" value="1"/>
</dbReference>
<dbReference type="Gene3D" id="3.40.50.300">
    <property type="entry name" value="P-loop containing nucleotide triphosphate hydrolases"/>
    <property type="match status" value="1"/>
</dbReference>
<evidence type="ECO:0000259" key="14">
    <source>
        <dbReference type="PROSITE" id="PS50893"/>
    </source>
</evidence>
<feature type="domain" description="ABC transporter" evidence="14">
    <location>
        <begin position="353"/>
        <end position="576"/>
    </location>
</feature>
<evidence type="ECO:0000256" key="2">
    <source>
        <dbReference type="ARBA" id="ARBA00022448"/>
    </source>
</evidence>
<evidence type="ECO:0000256" key="8">
    <source>
        <dbReference type="ARBA" id="ARBA00022989"/>
    </source>
</evidence>
<evidence type="ECO:0000256" key="3">
    <source>
        <dbReference type="ARBA" id="ARBA00022475"/>
    </source>
</evidence>
<keyword evidence="5" id="KW-0204">Cytolysis</keyword>
<keyword evidence="4 13" id="KW-0812">Transmembrane</keyword>
<evidence type="ECO:0000256" key="11">
    <source>
        <dbReference type="ARBA" id="ARBA00061173"/>
    </source>
</evidence>
<keyword evidence="5" id="KW-0354">Hemolysis</keyword>
<dbReference type="InterPro" id="IPR039421">
    <property type="entry name" value="Type_1_exporter"/>
</dbReference>
<reference evidence="16 17" key="1">
    <citation type="submission" date="2018-09" db="EMBL/GenBank/DDBJ databases">
        <title>Metagenome Assembled Genomes from an Advanced Water Purification Facility.</title>
        <authorList>
            <person name="Stamps B.W."/>
            <person name="Spear J.R."/>
        </authorList>
    </citation>
    <scope>NUCLEOTIDE SEQUENCE [LARGE SCALE GENOMIC DNA]</scope>
    <source>
        <strain evidence="16">Bin_27_1</strain>
    </source>
</reference>
<feature type="transmembrane region" description="Helical" evidence="13">
    <location>
        <begin position="148"/>
        <end position="166"/>
    </location>
</feature>
<comment type="subcellular location">
    <subcellularLocation>
        <location evidence="1">Cell membrane</location>
        <topology evidence="1">Multi-pass membrane protein</topology>
    </subcellularLocation>
</comment>
<comment type="function">
    <text evidence="10">Involved in the export of calmodulin-sensitive adenylate cyclase-hemolysin (cyclolysin).</text>
</comment>
<dbReference type="Proteomes" id="UP000321192">
    <property type="component" value="Unassembled WGS sequence"/>
</dbReference>
<dbReference type="PROSITE" id="PS50929">
    <property type="entry name" value="ABC_TM1F"/>
    <property type="match status" value="1"/>
</dbReference>
<feature type="domain" description="ABC transmembrane type-1" evidence="15">
    <location>
        <begin position="33"/>
        <end position="315"/>
    </location>
</feature>
<evidence type="ECO:0000256" key="1">
    <source>
        <dbReference type="ARBA" id="ARBA00004651"/>
    </source>
</evidence>
<dbReference type="GO" id="GO:0005886">
    <property type="term" value="C:plasma membrane"/>
    <property type="evidence" value="ECO:0007669"/>
    <property type="project" value="UniProtKB-SubCell"/>
</dbReference>
<dbReference type="PROSITE" id="PS50893">
    <property type="entry name" value="ABC_TRANSPORTER_2"/>
    <property type="match status" value="1"/>
</dbReference>
<dbReference type="PANTHER" id="PTHR24221">
    <property type="entry name" value="ATP-BINDING CASSETTE SUB-FAMILY B"/>
    <property type="match status" value="1"/>
</dbReference>
<evidence type="ECO:0000256" key="9">
    <source>
        <dbReference type="ARBA" id="ARBA00023136"/>
    </source>
</evidence>
<dbReference type="InterPro" id="IPR036640">
    <property type="entry name" value="ABC1_TM_sf"/>
</dbReference>
<dbReference type="SMART" id="SM00382">
    <property type="entry name" value="AAA"/>
    <property type="match status" value="1"/>
</dbReference>
<dbReference type="Gene3D" id="1.20.1560.10">
    <property type="entry name" value="ABC transporter type 1, transmembrane domain"/>
    <property type="match status" value="1"/>
</dbReference>
<keyword evidence="3" id="KW-1003">Cell membrane</keyword>
<dbReference type="Pfam" id="PF00005">
    <property type="entry name" value="ABC_tran"/>
    <property type="match status" value="1"/>
</dbReference>
<dbReference type="SUPFAM" id="SSF52540">
    <property type="entry name" value="P-loop containing nucleoside triphosphate hydrolases"/>
    <property type="match status" value="1"/>
</dbReference>
<dbReference type="InterPro" id="IPR003439">
    <property type="entry name" value="ABC_transporter-like_ATP-bd"/>
</dbReference>
<dbReference type="AlphaFoldDB" id="A0A5C7SCH2"/>
<evidence type="ECO:0000256" key="4">
    <source>
        <dbReference type="ARBA" id="ARBA00022692"/>
    </source>
</evidence>
<accession>A0A5C7SCH2</accession>
<comment type="similarity">
    <text evidence="11">Belongs to the ABC transporter superfamily. Cyclolysin exporter (TC 3.A.1.109.2) family.</text>
</comment>
<keyword evidence="6" id="KW-0547">Nucleotide-binding</keyword>
<dbReference type="GO" id="GO:0016887">
    <property type="term" value="F:ATP hydrolysis activity"/>
    <property type="evidence" value="ECO:0007669"/>
    <property type="project" value="InterPro"/>
</dbReference>
<feature type="transmembrane region" description="Helical" evidence="13">
    <location>
        <begin position="258"/>
        <end position="280"/>
    </location>
</feature>
<comment type="caution">
    <text evidence="16">The sequence shown here is derived from an EMBL/GenBank/DDBJ whole genome shotgun (WGS) entry which is preliminary data.</text>
</comment>
<evidence type="ECO:0000259" key="15">
    <source>
        <dbReference type="PROSITE" id="PS50929"/>
    </source>
</evidence>
<organism evidence="16 17">
    <name type="scientific">Thauera aminoaromatica</name>
    <dbReference type="NCBI Taxonomy" id="164330"/>
    <lineage>
        <taxon>Bacteria</taxon>
        <taxon>Pseudomonadati</taxon>
        <taxon>Pseudomonadota</taxon>
        <taxon>Betaproteobacteria</taxon>
        <taxon>Rhodocyclales</taxon>
        <taxon>Zoogloeaceae</taxon>
        <taxon>Thauera</taxon>
    </lineage>
</organism>
<dbReference type="GO" id="GO:0031640">
    <property type="term" value="P:killing of cells of another organism"/>
    <property type="evidence" value="ECO:0007669"/>
    <property type="project" value="UniProtKB-KW"/>
</dbReference>
<dbReference type="InterPro" id="IPR017871">
    <property type="entry name" value="ABC_transporter-like_CS"/>
</dbReference>
<evidence type="ECO:0000256" key="13">
    <source>
        <dbReference type="SAM" id="Phobius"/>
    </source>
</evidence>
<sequence length="578" mass="62818">MLAGLIHAERPDELRRGLRWLYGFVRPQRRRIAGLLLLSCAATLLVLLQPWLTKLLIDEGLLARDYRTLLMVAGAMIAVGIVGTVLAGVNRQLHTRLSGSILFALRSDLYRHLQTLSPAFYGRQRMGDLLSRLDGDVAEIQRFAVDSLFAAVSSVIGLLGAVALMLSLSWKLSLLVLVLVPLETLWLRRMRRKVEARTRTVRERAADVSSFLVETLPAMKFIQASRREADERSRLDDLGARYLDDLLRLQRTEFLTHAIPSTLTSATRAAAFMIGGWWVIEGSWQLGALIAFSTYLGMATGPVNSLLGLYVAIQRMSVSLRRVSELREAPADVVDGADPGAAQRAVPAWQGRIEFDAVVFHHQGRAEAVLDGARLTVPAGSKVALSGASGVGKSTLIDLLHRHYDPQAGTIRLDGADLRALPLGALRRAVAVVSQDIVLFRGTLAENIRYAAPQADEGAVRAAARRAHLDALIASLPLGLETALGERGQQLSGGQRQRIAIARALLQEPCVLVLDEATSAVDEATEAAIIAEVDALFAGRTRILISHRAATLAGCDLRVHLERGRLEVLPPAAVTVRS</sequence>
<feature type="transmembrane region" description="Helical" evidence="13">
    <location>
        <begin position="32"/>
        <end position="49"/>
    </location>
</feature>
<evidence type="ECO:0000313" key="17">
    <source>
        <dbReference type="Proteomes" id="UP000321192"/>
    </source>
</evidence>
<protein>
    <recommendedName>
        <fullName evidence="12">Cyclolysin secretion/processing ATP-binding protein CyaB</fullName>
    </recommendedName>
</protein>
<gene>
    <name evidence="16" type="ORF">E6Q80_19030</name>
</gene>
<evidence type="ECO:0000256" key="7">
    <source>
        <dbReference type="ARBA" id="ARBA00022840"/>
    </source>
</evidence>
<keyword evidence="8 13" id="KW-1133">Transmembrane helix</keyword>
<dbReference type="InterPro" id="IPR027417">
    <property type="entry name" value="P-loop_NTPase"/>
</dbReference>
<evidence type="ECO:0000256" key="10">
    <source>
        <dbReference type="ARBA" id="ARBA00055355"/>
    </source>
</evidence>
<feature type="transmembrane region" description="Helical" evidence="13">
    <location>
        <begin position="172"/>
        <end position="189"/>
    </location>
</feature>
<dbReference type="SUPFAM" id="SSF90123">
    <property type="entry name" value="ABC transporter transmembrane region"/>
    <property type="match status" value="1"/>
</dbReference>
<evidence type="ECO:0000256" key="6">
    <source>
        <dbReference type="ARBA" id="ARBA00022741"/>
    </source>
</evidence>
<keyword evidence="9 13" id="KW-0472">Membrane</keyword>
<name>A0A5C7SCH2_THASP</name>